<dbReference type="FunFam" id="3.30.70.360:FF:000001">
    <property type="entry name" value="N-acetyldiaminopimelate deacetylase"/>
    <property type="match status" value="1"/>
</dbReference>
<keyword evidence="2" id="KW-0479">Metal-binding</keyword>
<comment type="cofactor">
    <cofactor evidence="2">
        <name>Mn(2+)</name>
        <dbReference type="ChEBI" id="CHEBI:29035"/>
    </cofactor>
    <text evidence="2">The Mn(2+) ion enhances activity.</text>
</comment>
<dbReference type="HOGENOM" id="CLU_023257_1_1_5"/>
<protein>
    <submittedName>
        <fullName evidence="4">Peptidase M20D, amidohydrolase</fullName>
        <ecNumber evidence="4">3.5.1.32</ecNumber>
    </submittedName>
</protein>
<organism evidence="4 5">
    <name type="scientific">Rhodospirillum rubrum (strain ATCC 11170 / ATH 1.1.1 / DSM 467 / LMG 4362 / NCIMB 8255 / S1)</name>
    <dbReference type="NCBI Taxonomy" id="269796"/>
    <lineage>
        <taxon>Bacteria</taxon>
        <taxon>Pseudomonadati</taxon>
        <taxon>Pseudomonadota</taxon>
        <taxon>Alphaproteobacteria</taxon>
        <taxon>Rhodospirillales</taxon>
        <taxon>Rhodospirillaceae</taxon>
        <taxon>Rhodospirillum</taxon>
    </lineage>
</organism>
<dbReference type="EC" id="3.5.1.32" evidence="4"/>
<keyword evidence="5" id="KW-1185">Reference proteome</keyword>
<dbReference type="AlphaFoldDB" id="Q2RTD2"/>
<dbReference type="PANTHER" id="PTHR11014">
    <property type="entry name" value="PEPTIDASE M20 FAMILY MEMBER"/>
    <property type="match status" value="1"/>
</dbReference>
<dbReference type="Gene3D" id="3.40.630.10">
    <property type="entry name" value="Zn peptidases"/>
    <property type="match status" value="1"/>
</dbReference>
<dbReference type="RefSeq" id="WP_011389566.1">
    <property type="nucleotide sequence ID" value="NC_007643.1"/>
</dbReference>
<dbReference type="GO" id="GO:0046872">
    <property type="term" value="F:metal ion binding"/>
    <property type="evidence" value="ECO:0007669"/>
    <property type="project" value="UniProtKB-KW"/>
</dbReference>
<dbReference type="Proteomes" id="UP000001929">
    <property type="component" value="Chromosome"/>
</dbReference>
<dbReference type="GO" id="GO:0019877">
    <property type="term" value="P:diaminopimelate biosynthetic process"/>
    <property type="evidence" value="ECO:0007669"/>
    <property type="project" value="UniProtKB-ARBA"/>
</dbReference>
<dbReference type="Pfam" id="PF01546">
    <property type="entry name" value="Peptidase_M20"/>
    <property type="match status" value="1"/>
</dbReference>
<dbReference type="PATRIC" id="fig|269796.9.peg.1891"/>
<dbReference type="KEGG" id="rru:Rru_A1813"/>
<dbReference type="PIRSF" id="PIRSF005962">
    <property type="entry name" value="Pept_M20D_amidohydro"/>
    <property type="match status" value="1"/>
</dbReference>
<dbReference type="Pfam" id="PF07687">
    <property type="entry name" value="M20_dimer"/>
    <property type="match status" value="1"/>
</dbReference>
<feature type="binding site" evidence="2">
    <location>
        <position position="136"/>
    </location>
    <ligand>
        <name>Mn(2+)</name>
        <dbReference type="ChEBI" id="CHEBI:29035"/>
        <label>2</label>
    </ligand>
</feature>
<feature type="domain" description="Peptidase M20 dimerisation" evidence="3">
    <location>
        <begin position="187"/>
        <end position="280"/>
    </location>
</feature>
<dbReference type="InterPro" id="IPR036264">
    <property type="entry name" value="Bact_exopeptidase_dim_dom"/>
</dbReference>
<dbReference type="Gene3D" id="3.30.70.360">
    <property type="match status" value="1"/>
</dbReference>
<evidence type="ECO:0000256" key="2">
    <source>
        <dbReference type="PIRSR" id="PIRSR005962-1"/>
    </source>
</evidence>
<evidence type="ECO:0000256" key="1">
    <source>
        <dbReference type="ARBA" id="ARBA00022801"/>
    </source>
</evidence>
<keyword evidence="1 4" id="KW-0378">Hydrolase</keyword>
<evidence type="ECO:0000313" key="4">
    <source>
        <dbReference type="EMBL" id="ABC22613.1"/>
    </source>
</evidence>
<dbReference type="GO" id="GO:0050118">
    <property type="term" value="F:N-acetyldiaminopimelate deacetylase activity"/>
    <property type="evidence" value="ECO:0007669"/>
    <property type="project" value="UniProtKB-ARBA"/>
</dbReference>
<proteinExistence type="predicted"/>
<dbReference type="InterPro" id="IPR002933">
    <property type="entry name" value="Peptidase_M20"/>
</dbReference>
<accession>Q2RTD2</accession>
<dbReference type="PANTHER" id="PTHR11014:SF63">
    <property type="entry name" value="METALLOPEPTIDASE, PUTATIVE (AFU_ORTHOLOGUE AFUA_6G09600)-RELATED"/>
    <property type="match status" value="1"/>
</dbReference>
<dbReference type="CDD" id="cd05666">
    <property type="entry name" value="M20_Acy1-like"/>
    <property type="match status" value="1"/>
</dbReference>
<keyword evidence="2" id="KW-0464">Manganese</keyword>
<dbReference type="eggNOG" id="COG1473">
    <property type="taxonomic scope" value="Bacteria"/>
</dbReference>
<sequence length="388" mass="41103">MSLLDAFKPLHAGMIDWRHDIHRHPELGYQETRTAAKVAGLLRGFGCDAVVEQIGGTGVVGVLRQGDGPMIGLRADMDALPIPERNDFDHQSVHPGVMHACGHDGHTAMLLGAARHLAATRRFQGSVVFIFQPAEEGLAGARAMIEDGLFERWPVEAVYGLHNLPGLPAGSISVSPGPQLAAADKLVIEITGRGAHAAAPELARDPVLAGAAAVQALQQIVSRNVSPAETAVVSVTCFNAGETFNVLPDGATLKGTVRYFSSETGDLVRNRIAQVLEGIALAHDVSITLDLQRGYPATVNSAPQADFARGVARALLGEDLAPPQEPRMIAEDFSLMLQVKPGAFGFIGNGQSPSLHNPRYEFNDAILPIGAAYFCALAETALRRPPHG</sequence>
<feature type="binding site" evidence="2">
    <location>
        <position position="101"/>
    </location>
    <ligand>
        <name>Mn(2+)</name>
        <dbReference type="ChEBI" id="CHEBI:29035"/>
        <label>2</label>
    </ligand>
</feature>
<dbReference type="EnsemblBacteria" id="ABC22613">
    <property type="protein sequence ID" value="ABC22613"/>
    <property type="gene ID" value="Rru_A1813"/>
</dbReference>
<dbReference type="InterPro" id="IPR017439">
    <property type="entry name" value="Amidohydrolase"/>
</dbReference>
<evidence type="ECO:0000313" key="5">
    <source>
        <dbReference type="Proteomes" id="UP000001929"/>
    </source>
</evidence>
<feature type="binding site" evidence="2">
    <location>
        <position position="162"/>
    </location>
    <ligand>
        <name>Mn(2+)</name>
        <dbReference type="ChEBI" id="CHEBI:29035"/>
        <label>2</label>
    </ligand>
</feature>
<dbReference type="EMBL" id="CP000230">
    <property type="protein sequence ID" value="ABC22613.1"/>
    <property type="molecule type" value="Genomic_DNA"/>
</dbReference>
<dbReference type="SUPFAM" id="SSF53187">
    <property type="entry name" value="Zn-dependent exopeptidases"/>
    <property type="match status" value="1"/>
</dbReference>
<gene>
    <name evidence="4" type="ordered locus">Rru_A1813</name>
</gene>
<feature type="binding site" evidence="2">
    <location>
        <position position="356"/>
    </location>
    <ligand>
        <name>Mn(2+)</name>
        <dbReference type="ChEBI" id="CHEBI:29035"/>
        <label>2</label>
    </ligand>
</feature>
<evidence type="ECO:0000259" key="3">
    <source>
        <dbReference type="Pfam" id="PF07687"/>
    </source>
</evidence>
<dbReference type="NCBIfam" id="TIGR01891">
    <property type="entry name" value="amidohydrolases"/>
    <property type="match status" value="1"/>
</dbReference>
<dbReference type="SUPFAM" id="SSF55031">
    <property type="entry name" value="Bacterial exopeptidase dimerisation domain"/>
    <property type="match status" value="1"/>
</dbReference>
<feature type="binding site" evidence="2">
    <location>
        <position position="103"/>
    </location>
    <ligand>
        <name>Mn(2+)</name>
        <dbReference type="ChEBI" id="CHEBI:29035"/>
        <label>2</label>
    </ligand>
</feature>
<reference evidence="4 5" key="1">
    <citation type="journal article" date="2011" name="Stand. Genomic Sci.">
        <title>Complete genome sequence of Rhodospirillum rubrum type strain (S1).</title>
        <authorList>
            <person name="Munk A.C."/>
            <person name="Copeland A."/>
            <person name="Lucas S."/>
            <person name="Lapidus A."/>
            <person name="Del Rio T.G."/>
            <person name="Barry K."/>
            <person name="Detter J.C."/>
            <person name="Hammon N."/>
            <person name="Israni S."/>
            <person name="Pitluck S."/>
            <person name="Brettin T."/>
            <person name="Bruce D."/>
            <person name="Han C."/>
            <person name="Tapia R."/>
            <person name="Gilna P."/>
            <person name="Schmutz J."/>
            <person name="Larimer F."/>
            <person name="Land M."/>
            <person name="Kyrpides N.C."/>
            <person name="Mavromatis K."/>
            <person name="Richardson P."/>
            <person name="Rohde M."/>
            <person name="Goker M."/>
            <person name="Klenk H.P."/>
            <person name="Zhang Y."/>
            <person name="Roberts G.P."/>
            <person name="Reslewic S."/>
            <person name="Schwartz D.C."/>
        </authorList>
    </citation>
    <scope>NUCLEOTIDE SEQUENCE [LARGE SCALE GENOMIC DNA]</scope>
    <source>
        <strain evidence="5">ATCC 11170 / ATH 1.1.1 / DSM 467 / LMG 4362 / NCIMB 8255 / S1</strain>
    </source>
</reference>
<dbReference type="GO" id="GO:0047980">
    <property type="term" value="F:hippurate hydrolase activity"/>
    <property type="evidence" value="ECO:0007669"/>
    <property type="project" value="UniProtKB-EC"/>
</dbReference>
<dbReference type="InterPro" id="IPR011650">
    <property type="entry name" value="Peptidase_M20_dimer"/>
</dbReference>
<name>Q2RTD2_RHORT</name>
<dbReference type="STRING" id="269796.Rru_A1813"/>
<dbReference type="PhylomeDB" id="Q2RTD2"/>